<feature type="domain" description="ATPase AAA-3" evidence="1">
    <location>
        <begin position="33"/>
        <end position="163"/>
    </location>
</feature>
<dbReference type="OrthoDB" id="9808397at2"/>
<dbReference type="Pfam" id="PF07726">
    <property type="entry name" value="AAA_3"/>
    <property type="match status" value="1"/>
</dbReference>
<dbReference type="GO" id="GO:0005524">
    <property type="term" value="F:ATP binding"/>
    <property type="evidence" value="ECO:0007669"/>
    <property type="project" value="InterPro"/>
</dbReference>
<dbReference type="CDD" id="cd00009">
    <property type="entry name" value="AAA"/>
    <property type="match status" value="1"/>
</dbReference>
<proteinExistence type="predicted"/>
<dbReference type="InterPro" id="IPR011703">
    <property type="entry name" value="ATPase_AAA-3"/>
</dbReference>
<dbReference type="RefSeq" id="WP_084660923.1">
    <property type="nucleotide sequence ID" value="NZ_FWWY01000001.1"/>
</dbReference>
<dbReference type="Gene3D" id="3.40.50.300">
    <property type="entry name" value="P-loop containing nucleotide triphosphate hydrolases"/>
    <property type="match status" value="1"/>
</dbReference>
<name>A0A1W1W9U2_SULTA</name>
<evidence type="ECO:0000259" key="1">
    <source>
        <dbReference type="Pfam" id="PF07726"/>
    </source>
</evidence>
<dbReference type="InterPro" id="IPR050764">
    <property type="entry name" value="CbbQ/NirQ/NorQ/GpvN"/>
</dbReference>
<gene>
    <name evidence="3" type="ORF">SAMN00768000_0898</name>
</gene>
<dbReference type="Gene3D" id="1.10.8.80">
    <property type="entry name" value="Magnesium chelatase subunit I, C-Terminal domain"/>
    <property type="match status" value="1"/>
</dbReference>
<feature type="domain" description="ChlI/MoxR AAA lid" evidence="2">
    <location>
        <begin position="225"/>
        <end position="290"/>
    </location>
</feature>
<reference evidence="4" key="1">
    <citation type="submission" date="2017-04" db="EMBL/GenBank/DDBJ databases">
        <authorList>
            <person name="Varghese N."/>
            <person name="Submissions S."/>
        </authorList>
    </citation>
    <scope>NUCLEOTIDE SEQUENCE [LARGE SCALE GENOMIC DNA]</scope>
    <source>
        <strain evidence="4">DSM 9293</strain>
    </source>
</reference>
<dbReference type="PANTHER" id="PTHR42759:SF5">
    <property type="entry name" value="METHANOL DEHYDROGENASE REGULATOR"/>
    <property type="match status" value="1"/>
</dbReference>
<dbReference type="STRING" id="28034.BFX07_09255"/>
<dbReference type="Pfam" id="PF17863">
    <property type="entry name" value="AAA_lid_2"/>
    <property type="match status" value="1"/>
</dbReference>
<dbReference type="PANTHER" id="PTHR42759">
    <property type="entry name" value="MOXR FAMILY PROTEIN"/>
    <property type="match status" value="1"/>
</dbReference>
<dbReference type="Proteomes" id="UP000192660">
    <property type="component" value="Unassembled WGS sequence"/>
</dbReference>
<evidence type="ECO:0000313" key="4">
    <source>
        <dbReference type="Proteomes" id="UP000192660"/>
    </source>
</evidence>
<evidence type="ECO:0000313" key="3">
    <source>
        <dbReference type="EMBL" id="SMC03078.1"/>
    </source>
</evidence>
<dbReference type="AlphaFoldDB" id="A0A1W1W9U2"/>
<dbReference type="SUPFAM" id="SSF52540">
    <property type="entry name" value="P-loop containing nucleoside triphosphate hydrolases"/>
    <property type="match status" value="1"/>
</dbReference>
<dbReference type="PIRSF" id="PIRSF002849">
    <property type="entry name" value="AAA_ATPase_chaperone_MoxR_prd"/>
    <property type="match status" value="1"/>
</dbReference>
<dbReference type="InterPro" id="IPR041628">
    <property type="entry name" value="ChlI/MoxR_AAA_lid"/>
</dbReference>
<organism evidence="3 4">
    <name type="scientific">Sulfobacillus thermosulfidooxidans (strain DSM 9293 / VKM B-1269 / AT-1)</name>
    <dbReference type="NCBI Taxonomy" id="929705"/>
    <lineage>
        <taxon>Bacteria</taxon>
        <taxon>Bacillati</taxon>
        <taxon>Bacillota</taxon>
        <taxon>Clostridia</taxon>
        <taxon>Eubacteriales</taxon>
        <taxon>Clostridiales Family XVII. Incertae Sedis</taxon>
        <taxon>Sulfobacillus</taxon>
    </lineage>
</organism>
<evidence type="ECO:0000259" key="2">
    <source>
        <dbReference type="Pfam" id="PF17863"/>
    </source>
</evidence>
<dbReference type="GO" id="GO:0016887">
    <property type="term" value="F:ATP hydrolysis activity"/>
    <property type="evidence" value="ECO:0007669"/>
    <property type="project" value="InterPro"/>
</dbReference>
<accession>A0A1W1W9U2</accession>
<sequence length="315" mass="34999">MTPASLLDKLEEVVIGKRQQALWLLVALVAGGHVLIEDVPGVAKTRLVKALAQILQLSFSRIQATPDLLPSDITGGMVYEPSTQSLQFRPGPIFHQMVLVDEINRATPRSQSALLESMEESQVSVDGTTYPLPEPFMLVATANPVEMAGTFPLPEAQKDRFLLSFAMGYPTLEEEQQMAYQLSHADPANDLVHEISVDEVLRWRQEADSVQVSRPINDYIVGLVRATRSHPQILLGASPRAVVQWIRALKAYAWIKGQTFCTPDDVQALMPVILGHRLIIQGGPRQNVFDERQRVLREILKEIQDSVVVPVESLS</sequence>
<protein>
    <submittedName>
        <fullName evidence="3">MoxR-like ATPase</fullName>
    </submittedName>
</protein>
<dbReference type="InterPro" id="IPR027417">
    <property type="entry name" value="P-loop_NTPase"/>
</dbReference>
<dbReference type="EMBL" id="FWWY01000001">
    <property type="protein sequence ID" value="SMC03078.1"/>
    <property type="molecule type" value="Genomic_DNA"/>
</dbReference>
<keyword evidence="4" id="KW-1185">Reference proteome</keyword>